<dbReference type="EMBL" id="JBHILM010000044">
    <property type="protein sequence ID" value="MFB5684629.1"/>
    <property type="molecule type" value="Genomic_DNA"/>
</dbReference>
<reference evidence="2 3" key="1">
    <citation type="submission" date="2024-09" db="EMBL/GenBank/DDBJ databases">
        <authorList>
            <person name="Ruan L."/>
        </authorList>
    </citation>
    <scope>NUCLEOTIDE SEQUENCE [LARGE SCALE GENOMIC DNA]</scope>
    <source>
        <strain evidence="2 3">D33</strain>
    </source>
</reference>
<keyword evidence="3" id="KW-1185">Reference proteome</keyword>
<protein>
    <submittedName>
        <fullName evidence="2">DUF2500 domain-containing protein</fullName>
    </submittedName>
</protein>
<dbReference type="InterPro" id="IPR019635">
    <property type="entry name" value="DUF2500"/>
</dbReference>
<dbReference type="Pfam" id="PF10694">
    <property type="entry name" value="DUF2500"/>
    <property type="match status" value="1"/>
</dbReference>
<evidence type="ECO:0000313" key="3">
    <source>
        <dbReference type="Proteomes" id="UP001580407"/>
    </source>
</evidence>
<evidence type="ECO:0000313" key="2">
    <source>
        <dbReference type="EMBL" id="MFB5684629.1"/>
    </source>
</evidence>
<name>A0ABV5BFZ1_9BACL</name>
<dbReference type="Proteomes" id="UP001580407">
    <property type="component" value="Unassembled WGS sequence"/>
</dbReference>
<keyword evidence="1" id="KW-0472">Membrane</keyword>
<evidence type="ECO:0000256" key="1">
    <source>
        <dbReference type="SAM" id="Phobius"/>
    </source>
</evidence>
<dbReference type="RefSeq" id="WP_375528300.1">
    <property type="nucleotide sequence ID" value="NZ_JBHILM010000044.1"/>
</dbReference>
<sequence length="129" mass="14906">MDPWSNSWFWDLFDYFPIVVFIFIGLFFLLFIIAITKGIKNWSSNNAAPELSEECTAVTKRTKVWGGSGDMSSSTDYYVTFEFQNGERKELEVKGEQYGLIVEGDRGKLVYQGTRFKAFERLPAHNSNY</sequence>
<gene>
    <name evidence="2" type="ORF">ACE3NQ_27350</name>
</gene>
<keyword evidence="1" id="KW-0812">Transmembrane</keyword>
<organism evidence="2 3">
    <name type="scientific">Paenibacillus terreus</name>
    <dbReference type="NCBI Taxonomy" id="1387834"/>
    <lineage>
        <taxon>Bacteria</taxon>
        <taxon>Bacillati</taxon>
        <taxon>Bacillota</taxon>
        <taxon>Bacilli</taxon>
        <taxon>Bacillales</taxon>
        <taxon>Paenibacillaceae</taxon>
        <taxon>Paenibacillus</taxon>
    </lineage>
</organism>
<proteinExistence type="predicted"/>
<accession>A0ABV5BFZ1</accession>
<dbReference type="Gene3D" id="2.40.50.660">
    <property type="match status" value="1"/>
</dbReference>
<comment type="caution">
    <text evidence="2">The sequence shown here is derived from an EMBL/GenBank/DDBJ whole genome shotgun (WGS) entry which is preliminary data.</text>
</comment>
<feature type="transmembrane region" description="Helical" evidence="1">
    <location>
        <begin position="15"/>
        <end position="35"/>
    </location>
</feature>
<keyword evidence="1" id="KW-1133">Transmembrane helix</keyword>